<dbReference type="PANTHER" id="PTHR34351">
    <property type="entry name" value="SLR1927 PROTEIN-RELATED"/>
    <property type="match status" value="1"/>
</dbReference>
<feature type="transmembrane region" description="Helical" evidence="1">
    <location>
        <begin position="28"/>
        <end position="56"/>
    </location>
</feature>
<comment type="caution">
    <text evidence="3">The sequence shown here is derived from an EMBL/GenBank/DDBJ whole genome shotgun (WGS) entry which is preliminary data.</text>
</comment>
<evidence type="ECO:0000256" key="1">
    <source>
        <dbReference type="SAM" id="Phobius"/>
    </source>
</evidence>
<protein>
    <submittedName>
        <fullName evidence="3">von Willebrand factor type A (VWA) domain protein</fullName>
    </submittedName>
</protein>
<sequence length="412" mass="44694">MSIRSSTMPHSSSRIHPRRMFVNAVRHIAHAVNACISPLGWAVGLSAAACLGSFAWLGWHELLAFGITAAVMLIVAVVLSLGNTSFTAHISASNQRVTVGDDIRITIDIDNTSAAATASAQGSLPIGDEHEWFSIPMLAPRQAKRTELAFRALQRAALPIGPLHIRKGDPFGLIRHDKRLAERIIVYIHPKTIPLRSVNAGIPRDLEGRPSGQIVDDDLDFHGLREYTPGDDVRNVHWLSSAKTGSLMIRQYEATKRTDTSLTISVNPDGYATAQEFELGVSIHASIGVACLAQHRPVSTHAGTRHVRPRNAMLLLDEASGIAPSRQSQDHLNPVQSTLEHSPDASCYMFVVGSLITVDQLKQATQALPPSAKCVVLQASVGAYRSMERFARFTLATVGELDDLPLIMKALT</sequence>
<proteinExistence type="predicted"/>
<evidence type="ECO:0000313" key="4">
    <source>
        <dbReference type="Proteomes" id="UP000028984"/>
    </source>
</evidence>
<evidence type="ECO:0000259" key="2">
    <source>
        <dbReference type="Pfam" id="PF01882"/>
    </source>
</evidence>
<dbReference type="AlphaFoldDB" id="A0A087CXI8"/>
<dbReference type="eggNOG" id="COG1721">
    <property type="taxonomic scope" value="Bacteria"/>
</dbReference>
<dbReference type="Proteomes" id="UP000028984">
    <property type="component" value="Unassembled WGS sequence"/>
</dbReference>
<feature type="domain" description="DUF58" evidence="2">
    <location>
        <begin position="224"/>
        <end position="288"/>
    </location>
</feature>
<name>A0A087CXI8_9BIFI</name>
<organism evidence="3 4">
    <name type="scientific">Bifidobacterium reuteri DSM 23975</name>
    <dbReference type="NCBI Taxonomy" id="1437610"/>
    <lineage>
        <taxon>Bacteria</taxon>
        <taxon>Bacillati</taxon>
        <taxon>Actinomycetota</taxon>
        <taxon>Actinomycetes</taxon>
        <taxon>Bifidobacteriales</taxon>
        <taxon>Bifidobacteriaceae</taxon>
        <taxon>Bifidobacterium</taxon>
    </lineage>
</organism>
<keyword evidence="1" id="KW-0812">Transmembrane</keyword>
<gene>
    <name evidence="3" type="ORF">BREU_0768</name>
</gene>
<dbReference type="Pfam" id="PF01882">
    <property type="entry name" value="DUF58"/>
    <property type="match status" value="1"/>
</dbReference>
<keyword evidence="4" id="KW-1185">Reference proteome</keyword>
<evidence type="ECO:0000313" key="3">
    <source>
        <dbReference type="EMBL" id="KFI87988.1"/>
    </source>
</evidence>
<keyword evidence="1" id="KW-1133">Transmembrane helix</keyword>
<reference evidence="3 4" key="1">
    <citation type="submission" date="2014-03" db="EMBL/GenBank/DDBJ databases">
        <title>Genomics of Bifidobacteria.</title>
        <authorList>
            <person name="Ventura M."/>
            <person name="Milani C."/>
            <person name="Lugli G.A."/>
        </authorList>
    </citation>
    <scope>NUCLEOTIDE SEQUENCE [LARGE SCALE GENOMIC DNA]</scope>
    <source>
        <strain evidence="3 4">DSM 23975</strain>
    </source>
</reference>
<dbReference type="RefSeq" id="WP_375137548.1">
    <property type="nucleotide sequence ID" value="NZ_JDUW01000019.1"/>
</dbReference>
<dbReference type="STRING" id="1437610.BREU_0768"/>
<dbReference type="InterPro" id="IPR002881">
    <property type="entry name" value="DUF58"/>
</dbReference>
<dbReference type="PANTHER" id="PTHR34351:SF1">
    <property type="entry name" value="SLR1927 PROTEIN"/>
    <property type="match status" value="1"/>
</dbReference>
<keyword evidence="1" id="KW-0472">Membrane</keyword>
<feature type="transmembrane region" description="Helical" evidence="1">
    <location>
        <begin position="62"/>
        <end position="81"/>
    </location>
</feature>
<dbReference type="EMBL" id="JGZK01000002">
    <property type="protein sequence ID" value="KFI87988.1"/>
    <property type="molecule type" value="Genomic_DNA"/>
</dbReference>
<accession>A0A087CXI8</accession>